<evidence type="ECO:0000313" key="4">
    <source>
        <dbReference type="Proteomes" id="UP000199727"/>
    </source>
</evidence>
<comment type="caution">
    <text evidence="3">The sequence shown here is derived from an EMBL/GenBank/DDBJ whole genome shotgun (WGS) entry which is preliminary data.</text>
</comment>
<dbReference type="PANTHER" id="PTHR37849">
    <property type="entry name" value="YALI0E11605P"/>
    <property type="match status" value="1"/>
</dbReference>
<dbReference type="EMBL" id="AMKT01000067">
    <property type="protein sequence ID" value="OXG16611.1"/>
    <property type="molecule type" value="Genomic_DNA"/>
</dbReference>
<feature type="transmembrane region" description="Helical" evidence="2">
    <location>
        <begin position="117"/>
        <end position="135"/>
    </location>
</feature>
<evidence type="ECO:0000313" key="3">
    <source>
        <dbReference type="EMBL" id="OXG16611.1"/>
    </source>
</evidence>
<evidence type="ECO:0000256" key="2">
    <source>
        <dbReference type="SAM" id="Phobius"/>
    </source>
</evidence>
<dbReference type="OrthoDB" id="5331396at2759"/>
<proteinExistence type="predicted"/>
<dbReference type="Proteomes" id="UP000199727">
    <property type="component" value="Unassembled WGS sequence"/>
</dbReference>
<protein>
    <submittedName>
        <fullName evidence="3">Uncharacterized protein</fullName>
    </submittedName>
</protein>
<gene>
    <name evidence="3" type="ORF">C361_04982</name>
</gene>
<reference evidence="3 4" key="1">
    <citation type="submission" date="2017-06" db="EMBL/GenBank/DDBJ databases">
        <title>Global population genomics of the pathogenic fungus Cryptococcus neoformans var. grubii.</title>
        <authorList>
            <person name="Cuomo C."/>
            <person name="Litvintseva A."/>
            <person name="Chen Y."/>
            <person name="Young S."/>
            <person name="Zeng Q."/>
            <person name="Chapman S."/>
            <person name="Gujja S."/>
            <person name="Saif S."/>
            <person name="Birren B."/>
        </authorList>
    </citation>
    <scope>NUCLEOTIDE SEQUENCE [LARGE SCALE GENOMIC DNA]</scope>
    <source>
        <strain evidence="3 4">Tu259-1</strain>
    </source>
</reference>
<organism evidence="3 4">
    <name type="scientific">Cryptococcus neoformans Tu259-1</name>
    <dbReference type="NCBI Taxonomy" id="1230072"/>
    <lineage>
        <taxon>Eukaryota</taxon>
        <taxon>Fungi</taxon>
        <taxon>Dikarya</taxon>
        <taxon>Basidiomycota</taxon>
        <taxon>Agaricomycotina</taxon>
        <taxon>Tremellomycetes</taxon>
        <taxon>Tremellales</taxon>
        <taxon>Cryptococcaceae</taxon>
        <taxon>Cryptococcus</taxon>
        <taxon>Cryptococcus neoformans species complex</taxon>
    </lineage>
</organism>
<keyword evidence="2" id="KW-0812">Transmembrane</keyword>
<accession>A0A854Q7J1</accession>
<evidence type="ECO:0000256" key="1">
    <source>
        <dbReference type="SAM" id="Coils"/>
    </source>
</evidence>
<dbReference type="AlphaFoldDB" id="A0A854Q7J1"/>
<feature type="coiled-coil region" evidence="1">
    <location>
        <begin position="160"/>
        <end position="187"/>
    </location>
</feature>
<keyword evidence="2" id="KW-1133">Transmembrane helix</keyword>
<name>A0A854Q7J1_CRYNE</name>
<sequence>MVWIWPLAGSVYGQGGRLAVHEVDGGDGACLGSDKTPGDNDESKRKTPLISHPLSTLFDSHTFHLIPIVAMLRLTNIARTTIRQLSTTAIRREEAAAVGTVGAVPVKRPVGGFRGGILGFFFGFAFASSLSIYYLQQETKLATGLLTASIEELQQGTGNITSHLDRLQTVEKELATLKANNALKEDVTKVRGEMKKVYDGLHLELLDLRAHVWGVEQDLQKVVKTESIKI</sequence>
<keyword evidence="1" id="KW-0175">Coiled coil</keyword>
<keyword evidence="2" id="KW-0472">Membrane</keyword>
<dbReference type="PANTHER" id="PTHR37849:SF1">
    <property type="entry name" value="YALI0E11605P"/>
    <property type="match status" value="1"/>
</dbReference>